<dbReference type="EMBL" id="LWMS01000004">
    <property type="protein sequence ID" value="PWL08949.1"/>
    <property type="molecule type" value="Genomic_DNA"/>
</dbReference>
<dbReference type="AlphaFoldDB" id="A0A2A2HFD4"/>
<evidence type="ECO:0000313" key="1">
    <source>
        <dbReference type="EMBL" id="PAV08065.1"/>
    </source>
</evidence>
<name>A0A2A2HFD4_9EURY</name>
<evidence type="ECO:0000313" key="4">
    <source>
        <dbReference type="Proteomes" id="UP000246004"/>
    </source>
</evidence>
<accession>A0A2A2HFD4</accession>
<evidence type="ECO:0000313" key="2">
    <source>
        <dbReference type="EMBL" id="PWL08949.1"/>
    </source>
</evidence>
<dbReference type="Proteomes" id="UP000217528">
    <property type="component" value="Unassembled WGS sequence"/>
</dbReference>
<organism evidence="1 3">
    <name type="scientific">Methanosphaera cuniculi</name>
    <dbReference type="NCBI Taxonomy" id="1077256"/>
    <lineage>
        <taxon>Archaea</taxon>
        <taxon>Methanobacteriati</taxon>
        <taxon>Methanobacteriota</taxon>
        <taxon>Methanomada group</taxon>
        <taxon>Methanobacteria</taxon>
        <taxon>Methanobacteriales</taxon>
        <taxon>Methanobacteriaceae</taxon>
        <taxon>Methanosphaera</taxon>
    </lineage>
</organism>
<dbReference type="EMBL" id="LMVN01000003">
    <property type="protein sequence ID" value="PAV08065.1"/>
    <property type="molecule type" value="Genomic_DNA"/>
</dbReference>
<keyword evidence="3" id="KW-1185">Reference proteome</keyword>
<dbReference type="Proteomes" id="UP000246004">
    <property type="component" value="Unassembled WGS sequence"/>
</dbReference>
<dbReference type="RefSeq" id="WP_095608123.1">
    <property type="nucleotide sequence ID" value="NZ_LMVN01000003.1"/>
</dbReference>
<sequence>MLNVTLPTNTLAPGEYTITITIPESTNYNNATIIQNLNITKRSIANITLDDMNITSMTNETLYLIINDTKGNQLIGNTEVCIKINRKTQIKTQITDGILKYNNTNRHI</sequence>
<gene>
    <name evidence="1" type="ORF">ASJ82_05300</name>
    <name evidence="2" type="ORF">MSCUN_01580</name>
</gene>
<reference evidence="2 4" key="1">
    <citation type="submission" date="2016-04" db="EMBL/GenBank/DDBJ databases">
        <title>Genome sequence of Methanosphaera cuniculi DSM 4103.</title>
        <authorList>
            <person name="Poehlein A."/>
            <person name="Seedorf H."/>
            <person name="Daniel R."/>
        </authorList>
    </citation>
    <scope>NUCLEOTIDE SEQUENCE [LARGE SCALE GENOMIC DNA]</scope>
    <source>
        <strain evidence="2 4">DSM 4103</strain>
    </source>
</reference>
<reference evidence="1 3" key="2">
    <citation type="journal article" date="2017" name="BMC Genomics">
        <title>Genomic analysis of methanogenic archaea reveals a shift towards energy conservation.</title>
        <authorList>
            <person name="Gilmore S.P."/>
            <person name="Henske J.K."/>
            <person name="Sexton J.A."/>
            <person name="Solomon K.V."/>
            <person name="Seppala S."/>
            <person name="Yoo J.I."/>
            <person name="Huyett L.M."/>
            <person name="Pressman A."/>
            <person name="Cogan J.Z."/>
            <person name="Kivenson V."/>
            <person name="Peng X."/>
            <person name="Tan Y."/>
            <person name="Valentine D.L."/>
            <person name="O'Malley M.A."/>
        </authorList>
    </citation>
    <scope>NUCLEOTIDE SEQUENCE [LARGE SCALE GENOMIC DNA]</scope>
    <source>
        <strain evidence="1 3">1R-7</strain>
    </source>
</reference>
<evidence type="ECO:0000313" key="3">
    <source>
        <dbReference type="Proteomes" id="UP000217528"/>
    </source>
</evidence>
<comment type="caution">
    <text evidence="1">The sequence shown here is derived from an EMBL/GenBank/DDBJ whole genome shotgun (WGS) entry which is preliminary data.</text>
</comment>
<protein>
    <submittedName>
        <fullName evidence="1">Uncharacterized protein</fullName>
    </submittedName>
</protein>
<proteinExistence type="predicted"/>